<reference evidence="2" key="2">
    <citation type="submission" date="2025-08" db="UniProtKB">
        <authorList>
            <consortium name="Ensembl"/>
        </authorList>
    </citation>
    <scope>IDENTIFICATION</scope>
</reference>
<proteinExistence type="predicted"/>
<dbReference type="AlphaFoldDB" id="A0A8C8UGD3"/>
<reference evidence="2" key="3">
    <citation type="submission" date="2025-09" db="UniProtKB">
        <authorList>
            <consortium name="Ensembl"/>
        </authorList>
    </citation>
    <scope>IDENTIFICATION</scope>
</reference>
<feature type="compositionally biased region" description="Basic and acidic residues" evidence="1">
    <location>
        <begin position="15"/>
        <end position="31"/>
    </location>
</feature>
<dbReference type="Proteomes" id="UP000694547">
    <property type="component" value="Chromosome 21"/>
</dbReference>
<feature type="region of interest" description="Disordered" evidence="1">
    <location>
        <begin position="88"/>
        <end position="127"/>
    </location>
</feature>
<dbReference type="Ensembl" id="ENSPEMT00000039329.1">
    <property type="protein sequence ID" value="ENSPEMP00000031449.1"/>
    <property type="gene ID" value="ENSPEMG00000026029.1"/>
</dbReference>
<organism evidence="2 3">
    <name type="scientific">Peromyscus maniculatus bairdii</name>
    <name type="common">Prairie deer mouse</name>
    <dbReference type="NCBI Taxonomy" id="230844"/>
    <lineage>
        <taxon>Eukaryota</taxon>
        <taxon>Metazoa</taxon>
        <taxon>Chordata</taxon>
        <taxon>Craniata</taxon>
        <taxon>Vertebrata</taxon>
        <taxon>Euteleostomi</taxon>
        <taxon>Mammalia</taxon>
        <taxon>Eutheria</taxon>
        <taxon>Euarchontoglires</taxon>
        <taxon>Glires</taxon>
        <taxon>Rodentia</taxon>
        <taxon>Myomorpha</taxon>
        <taxon>Muroidea</taxon>
        <taxon>Cricetidae</taxon>
        <taxon>Neotominae</taxon>
        <taxon>Peromyscus</taxon>
    </lineage>
</organism>
<reference evidence="2 3" key="1">
    <citation type="submission" date="2018-10" db="EMBL/GenBank/DDBJ databases">
        <title>Improved assembly of the deer mouse Peromyscus maniculatus genome.</title>
        <authorList>
            <person name="Lassance J.-M."/>
            <person name="Hoekstra H.E."/>
        </authorList>
    </citation>
    <scope>NUCLEOTIDE SEQUENCE [LARGE SCALE GENOMIC DNA]</scope>
</reference>
<keyword evidence="3" id="KW-1185">Reference proteome</keyword>
<evidence type="ECO:0000313" key="2">
    <source>
        <dbReference type="Ensembl" id="ENSPEMP00000031449.1"/>
    </source>
</evidence>
<dbReference type="GeneTree" id="ENSGT00960000190197"/>
<evidence type="ECO:0000313" key="3">
    <source>
        <dbReference type="Proteomes" id="UP000694547"/>
    </source>
</evidence>
<sequence>MRKSAAPNRGSLRGETGRGRPRWEGADHPEEPPPPPPSPGGPHCACASRGTRAHTLSRLPRPPRALGVSSLRAPERCATEVATVAPAGKLRSGVGPHPETPRTPGGDSWGLHPGRPQALVGGRAKER</sequence>
<accession>A0A8C8UGD3</accession>
<evidence type="ECO:0000256" key="1">
    <source>
        <dbReference type="SAM" id="MobiDB-lite"/>
    </source>
</evidence>
<protein>
    <submittedName>
        <fullName evidence="2">Uncharacterized protein</fullName>
    </submittedName>
</protein>
<name>A0A8C8UGD3_PERMB</name>
<feature type="region of interest" description="Disordered" evidence="1">
    <location>
        <begin position="1"/>
        <end position="71"/>
    </location>
</feature>